<evidence type="ECO:0008006" key="3">
    <source>
        <dbReference type="Google" id="ProtNLM"/>
    </source>
</evidence>
<keyword evidence="1" id="KW-0472">Membrane</keyword>
<evidence type="ECO:0000313" key="2">
    <source>
        <dbReference type="EMBL" id="CAX70880.1"/>
    </source>
</evidence>
<reference evidence="2" key="1">
    <citation type="journal article" date="2009" name="Nature">
        <title>The Schistosoma japonicum genome reveals features of host-parasite interplay.</title>
        <authorList>
            <person name="Liu F."/>
            <person name="Zhou Y."/>
            <person name="Wang Z.Q."/>
            <person name="Lu G."/>
            <person name="Zheng H."/>
            <person name="Brindley P.J."/>
            <person name="McManus D.P."/>
            <person name="Blair D."/>
            <person name="Zhang Q.H."/>
            <person name="Zhong Y."/>
            <person name="Wang S."/>
            <person name="Han Z.G."/>
            <person name="Chen Z."/>
        </authorList>
    </citation>
    <scope>NUCLEOTIDE SEQUENCE</scope>
    <source>
        <strain evidence="2">Anhui</strain>
    </source>
</reference>
<dbReference type="EMBL" id="FN315148">
    <property type="protein sequence ID" value="CAX70880.1"/>
    <property type="molecule type" value="mRNA"/>
</dbReference>
<feature type="transmembrane region" description="Helical" evidence="1">
    <location>
        <begin position="22"/>
        <end position="44"/>
    </location>
</feature>
<feature type="transmembrane region" description="Helical" evidence="1">
    <location>
        <begin position="56"/>
        <end position="75"/>
    </location>
</feature>
<organism evidence="2">
    <name type="scientific">Schistosoma japonicum</name>
    <name type="common">Blood fluke</name>
    <dbReference type="NCBI Taxonomy" id="6182"/>
    <lineage>
        <taxon>Eukaryota</taxon>
        <taxon>Metazoa</taxon>
        <taxon>Spiralia</taxon>
        <taxon>Lophotrochozoa</taxon>
        <taxon>Platyhelminthes</taxon>
        <taxon>Trematoda</taxon>
        <taxon>Digenea</taxon>
        <taxon>Strigeidida</taxon>
        <taxon>Schistosomatoidea</taxon>
        <taxon>Schistosomatidae</taxon>
        <taxon>Schistosoma</taxon>
    </lineage>
</organism>
<accession>C1L852</accession>
<reference evidence="2" key="2">
    <citation type="submission" date="2009-03" db="EMBL/GenBank/DDBJ databases">
        <authorList>
            <person name="Gang L."/>
        </authorList>
    </citation>
    <scope>NUCLEOTIDE SEQUENCE</scope>
    <source>
        <strain evidence="2">Anhui</strain>
    </source>
</reference>
<protein>
    <recommendedName>
        <fullName evidence="3">Complex I-B14.7</fullName>
    </recommendedName>
</protein>
<dbReference type="AlphaFoldDB" id="C1L852"/>
<keyword evidence="1" id="KW-1133">Transmembrane helix</keyword>
<keyword evidence="1" id="KW-0812">Transmembrane</keyword>
<proteinExistence type="evidence at transcript level"/>
<evidence type="ECO:0000256" key="1">
    <source>
        <dbReference type="SAM" id="Phobius"/>
    </source>
</evidence>
<sequence length="173" mass="19363">MRYQYIYFASVDDKYPLFRMKMAFMAAYGYSFLASTVAICNAFGTSTSLIHAGTKCVRYVLIGTAAGLGHSSTSFILAKTTGRSDNWLNHAVGGAVSGLICAWKYPMKIRTAACVGFAVASTIGKCYCQSKEKYPDWRVPVVGERYPAPYASLNHRWMYKHARQQEEELEKHI</sequence>
<name>C1L852_SCHJA</name>